<evidence type="ECO:0000313" key="4">
    <source>
        <dbReference type="EMBL" id="TXF12878.1"/>
    </source>
</evidence>
<organism evidence="4 5">
    <name type="scientific">Pelomicrobium methylotrophicum</name>
    <dbReference type="NCBI Taxonomy" id="2602750"/>
    <lineage>
        <taxon>Bacteria</taxon>
        <taxon>Pseudomonadati</taxon>
        <taxon>Pseudomonadota</taxon>
        <taxon>Hydrogenophilia</taxon>
        <taxon>Hydrogenophilia incertae sedis</taxon>
        <taxon>Pelomicrobium</taxon>
    </lineage>
</organism>
<feature type="domain" description="AsmA" evidence="3">
    <location>
        <begin position="63"/>
        <end position="272"/>
    </location>
</feature>
<dbReference type="Pfam" id="PF05170">
    <property type="entry name" value="AsmA"/>
    <property type="match status" value="2"/>
</dbReference>
<evidence type="ECO:0000256" key="1">
    <source>
        <dbReference type="SAM" id="MobiDB-lite"/>
    </source>
</evidence>
<keyword evidence="5" id="KW-1185">Reference proteome</keyword>
<feature type="transmembrane region" description="Helical" evidence="2">
    <location>
        <begin position="68"/>
        <end position="91"/>
    </location>
</feature>
<dbReference type="GO" id="GO:0090313">
    <property type="term" value="P:regulation of protein targeting to membrane"/>
    <property type="evidence" value="ECO:0007669"/>
    <property type="project" value="TreeGrafter"/>
</dbReference>
<dbReference type="EMBL" id="VPFL01000004">
    <property type="protein sequence ID" value="TXF12878.1"/>
    <property type="molecule type" value="Genomic_DNA"/>
</dbReference>
<evidence type="ECO:0000313" key="5">
    <source>
        <dbReference type="Proteomes" id="UP000321201"/>
    </source>
</evidence>
<dbReference type="Proteomes" id="UP000321201">
    <property type="component" value="Unassembled WGS sequence"/>
</dbReference>
<comment type="caution">
    <text evidence="4">The sequence shown here is derived from an EMBL/GenBank/DDBJ whole genome shotgun (WGS) entry which is preliminary data.</text>
</comment>
<dbReference type="RefSeq" id="WP_147798959.1">
    <property type="nucleotide sequence ID" value="NZ_VPFL01000004.1"/>
</dbReference>
<proteinExistence type="predicted"/>
<name>A0A5C7EK25_9PROT</name>
<keyword evidence="2" id="KW-0812">Transmembrane</keyword>
<sequence length="828" mass="87134">MMGDVASSRAAVSRRTASAGRYNTLEALEKPAEPTGVRTTDARCKRPRGSSTSRLPRASGPSMKKLKIVLLGGIALMAIAVVGLAIFVATFDANRYKPQIVALVKEKTGRTLELEGDIQLSLFPKLGASFGRVRLSERGRDQEFAAIESARISVALWPLLRREAVVDEVALTGLRAHLVRFKDGSTNFQDLLAVPAPKSKEAQVPPAAAEEPQPPFAIDIDQLTVSDATLYFRDEAQGRELTLRNLNLKTGRIADDVPSVVGVTFAAAGKRPDVQLDVRFQGRLAFNLKARRVALNDLSLDVTGDAAGLHRLQLTVYGDVTANAKTGEFAIDKLRATLTGQRGSETLDVAVEAPKLVLAGEHFSGEKATVNVRRAGSRGTLVANLSIAGVQGSAREFKAEPLFLELDGRQGEQTFKASASAPLAGNWETREFQLKPLKVSGTALGPGVPGGKASAELAGEVAVSVAKETVGARLQGTLLDSPLSATVDVRGFTQPKVAFALAMKTLDWDRLTGGVVPAAGKKAGTEGAEAKQNPPLDFGFLKNLHLDGVVKLGELKAAKLKATDVRLDVKAAGSRLNVAPSATLYQGRLSGTLSAVGTQPPTISIQQQLAGVQVGPLLKDLSGTDRLEGRGTVTVDLNGQAGSVEALKKALRGTVAFKLNDGALKGVNIAETLREAKATAAALRGKQVQAASGEKKTDFTELSGTFVLKEGIARNDDLRGKSPLLRLTGAGTVDIVNDTLDYVLKATVVATSKGQGAAELAQLKGVTVPVRVTGPLAQPKYEFDFGAIAGDVAKRALEREIQRKLGGAQEGGAPAPSPLDALKGLFQK</sequence>
<dbReference type="FunCoup" id="A0A5C7EK25">
    <property type="interactions" value="85"/>
</dbReference>
<dbReference type="InterPro" id="IPR007844">
    <property type="entry name" value="AsmA"/>
</dbReference>
<accession>A0A5C7EK25</accession>
<dbReference type="PANTHER" id="PTHR30441">
    <property type="entry name" value="DUF748 DOMAIN-CONTAINING PROTEIN"/>
    <property type="match status" value="1"/>
</dbReference>
<dbReference type="GO" id="GO:0005886">
    <property type="term" value="C:plasma membrane"/>
    <property type="evidence" value="ECO:0007669"/>
    <property type="project" value="TreeGrafter"/>
</dbReference>
<feature type="domain" description="AsmA" evidence="3">
    <location>
        <begin position="535"/>
        <end position="717"/>
    </location>
</feature>
<gene>
    <name evidence="4" type="ORF">FR698_04380</name>
</gene>
<feature type="region of interest" description="Disordered" evidence="1">
    <location>
        <begin position="22"/>
        <end position="59"/>
    </location>
</feature>
<dbReference type="InParanoid" id="A0A5C7EK25"/>
<dbReference type="AlphaFoldDB" id="A0A5C7EK25"/>
<protein>
    <submittedName>
        <fullName evidence="4">AsmA family protein</fullName>
    </submittedName>
</protein>
<feature type="region of interest" description="Disordered" evidence="1">
    <location>
        <begin position="805"/>
        <end position="828"/>
    </location>
</feature>
<reference evidence="4 5" key="1">
    <citation type="submission" date="2019-08" db="EMBL/GenBank/DDBJ databases">
        <title>Pelomicrobium methylotrophicum gen. nov., sp. nov. a moderately thermophilic, facultatively anaerobic, lithoautotrophic and methylotrophic bacterium isolated from a terrestrial mud volcano.</title>
        <authorList>
            <person name="Slobodkina G.B."/>
            <person name="Merkel A.Y."/>
            <person name="Slobodkin A.I."/>
        </authorList>
    </citation>
    <scope>NUCLEOTIDE SEQUENCE [LARGE SCALE GENOMIC DNA]</scope>
    <source>
        <strain evidence="4 5">SM250</strain>
    </source>
</reference>
<keyword evidence="2" id="KW-0472">Membrane</keyword>
<keyword evidence="2" id="KW-1133">Transmembrane helix</keyword>
<dbReference type="OrthoDB" id="225437at2"/>
<evidence type="ECO:0000259" key="3">
    <source>
        <dbReference type="Pfam" id="PF05170"/>
    </source>
</evidence>
<evidence type="ECO:0000256" key="2">
    <source>
        <dbReference type="SAM" id="Phobius"/>
    </source>
</evidence>
<dbReference type="PANTHER" id="PTHR30441:SF4">
    <property type="entry name" value="PROTEIN ASMA"/>
    <property type="match status" value="1"/>
</dbReference>
<dbReference type="InterPro" id="IPR052894">
    <property type="entry name" value="AsmA-related"/>
</dbReference>